<comment type="caution">
    <text evidence="8">The sequence shown here is derived from an EMBL/GenBank/DDBJ whole genome shotgun (WGS) entry which is preliminary data.</text>
</comment>
<evidence type="ECO:0000259" key="7">
    <source>
        <dbReference type="Pfam" id="PF24986"/>
    </source>
</evidence>
<dbReference type="Gene3D" id="2.30.30.240">
    <property type="entry name" value="PRC-barrel domain"/>
    <property type="match status" value="1"/>
</dbReference>
<dbReference type="InterPro" id="IPR036976">
    <property type="entry name" value="RimM_N_sf"/>
</dbReference>
<keyword evidence="3 5" id="KW-0698">rRNA processing</keyword>
<dbReference type="GO" id="GO:0043022">
    <property type="term" value="F:ribosome binding"/>
    <property type="evidence" value="ECO:0007669"/>
    <property type="project" value="InterPro"/>
</dbReference>
<dbReference type="PATRIC" id="fig|1632867.3.peg.5732"/>
<dbReference type="OrthoDB" id="9783509at2"/>
<evidence type="ECO:0000259" key="6">
    <source>
        <dbReference type="Pfam" id="PF01782"/>
    </source>
</evidence>
<proteinExistence type="inferred from homology"/>
<dbReference type="InterPro" id="IPR011033">
    <property type="entry name" value="PRC_barrel-like_sf"/>
</dbReference>
<keyword evidence="4 5" id="KW-0143">Chaperone</keyword>
<dbReference type="SUPFAM" id="SSF50346">
    <property type="entry name" value="PRC-barrel domain"/>
    <property type="match status" value="1"/>
</dbReference>
<comment type="subcellular location">
    <subcellularLocation>
        <location evidence="5">Cytoplasm</location>
    </subcellularLocation>
</comment>
<reference evidence="9" key="1">
    <citation type="submission" date="2015-03" db="EMBL/GenBank/DDBJ databases">
        <title>Draft genome sequence of a novel methanotroph (Sn10-6) isolated from flooded ricefield rhizosphere in India.</title>
        <authorList>
            <person name="Pandit P.S."/>
            <person name="Pore S.D."/>
            <person name="Arora P."/>
            <person name="Kapse N.G."/>
            <person name="Dhakephalkar P.K."/>
            <person name="Rahalkar M.C."/>
        </authorList>
    </citation>
    <scope>NUCLEOTIDE SEQUENCE [LARGE SCALE GENOMIC DNA]</scope>
    <source>
        <strain evidence="9">Sn10-6</strain>
    </source>
</reference>
<dbReference type="Pfam" id="PF01782">
    <property type="entry name" value="RimM"/>
    <property type="match status" value="1"/>
</dbReference>
<comment type="domain">
    <text evidence="5">The PRC barrel domain binds ribosomal protein uS19.</text>
</comment>
<dbReference type="EMBL" id="LAJX01000094">
    <property type="protein sequence ID" value="KJV06698.1"/>
    <property type="molecule type" value="Genomic_DNA"/>
</dbReference>
<dbReference type="GO" id="GO:0006364">
    <property type="term" value="P:rRNA processing"/>
    <property type="evidence" value="ECO:0007669"/>
    <property type="project" value="UniProtKB-UniRule"/>
</dbReference>
<evidence type="ECO:0000256" key="1">
    <source>
        <dbReference type="ARBA" id="ARBA00022490"/>
    </source>
</evidence>
<comment type="function">
    <text evidence="5">An accessory protein needed during the final step in the assembly of 30S ribosomal subunit, possibly for assembly of the head region. Essential for efficient processing of 16S rRNA. May be needed both before and after RbfA during the maturation of 16S rRNA. It has affinity for free ribosomal 30S subunits but not for 70S ribosomes.</text>
</comment>
<evidence type="ECO:0000256" key="2">
    <source>
        <dbReference type="ARBA" id="ARBA00022517"/>
    </source>
</evidence>
<evidence type="ECO:0000313" key="9">
    <source>
        <dbReference type="Proteomes" id="UP000033684"/>
    </source>
</evidence>
<keyword evidence="1 5" id="KW-0963">Cytoplasm</keyword>
<dbReference type="PANTHER" id="PTHR33692">
    <property type="entry name" value="RIBOSOME MATURATION FACTOR RIMM"/>
    <property type="match status" value="1"/>
</dbReference>
<reference evidence="8 9" key="2">
    <citation type="journal article" date="2016" name="Microb. Ecol.">
        <title>Genome Characteristics of a Novel Type I Methanotroph (Sn10-6) Isolated from a Flooded Indian Rice Field.</title>
        <authorList>
            <person name="Rahalkar M.C."/>
            <person name="Pandit P.S."/>
            <person name="Dhakephalkar P.K."/>
            <person name="Pore S."/>
            <person name="Arora P."/>
            <person name="Kapse N."/>
        </authorList>
    </citation>
    <scope>NUCLEOTIDE SEQUENCE [LARGE SCALE GENOMIC DNA]</scope>
    <source>
        <strain evidence="8 9">Sn10-6</strain>
    </source>
</reference>
<dbReference type="Proteomes" id="UP000033684">
    <property type="component" value="Unassembled WGS sequence"/>
</dbReference>
<dbReference type="AlphaFoldDB" id="A0A0F3IJK2"/>
<organism evidence="8 9">
    <name type="scientific">Methylocucumis oryzae</name>
    <dbReference type="NCBI Taxonomy" id="1632867"/>
    <lineage>
        <taxon>Bacteria</taxon>
        <taxon>Pseudomonadati</taxon>
        <taxon>Pseudomonadota</taxon>
        <taxon>Gammaproteobacteria</taxon>
        <taxon>Methylococcales</taxon>
        <taxon>Methylococcaceae</taxon>
        <taxon>Methylocucumis</taxon>
    </lineage>
</organism>
<dbReference type="GO" id="GO:0042274">
    <property type="term" value="P:ribosomal small subunit biogenesis"/>
    <property type="evidence" value="ECO:0007669"/>
    <property type="project" value="UniProtKB-UniRule"/>
</dbReference>
<evidence type="ECO:0000313" key="8">
    <source>
        <dbReference type="EMBL" id="KJV06698.1"/>
    </source>
</evidence>
<feature type="domain" description="Ribosome maturation factor RimM PRC barrel" evidence="7">
    <location>
        <begin position="101"/>
        <end position="166"/>
    </location>
</feature>
<evidence type="ECO:0000256" key="5">
    <source>
        <dbReference type="HAMAP-Rule" id="MF_00014"/>
    </source>
</evidence>
<comment type="similarity">
    <text evidence="5">Belongs to the RimM family.</text>
</comment>
<keyword evidence="2 5" id="KW-0690">Ribosome biogenesis</keyword>
<evidence type="ECO:0000256" key="4">
    <source>
        <dbReference type="ARBA" id="ARBA00023186"/>
    </source>
</evidence>
<accession>A0A0F3IJK2</accession>
<comment type="subunit">
    <text evidence="5">Binds ribosomal protein uS19.</text>
</comment>
<protein>
    <recommendedName>
        <fullName evidence="5">Ribosome maturation factor RimM</fullName>
    </recommendedName>
</protein>
<keyword evidence="9" id="KW-1185">Reference proteome</keyword>
<feature type="domain" description="RimM N-terminal" evidence="6">
    <location>
        <begin position="9"/>
        <end position="89"/>
    </location>
</feature>
<dbReference type="PANTHER" id="PTHR33692:SF1">
    <property type="entry name" value="RIBOSOME MATURATION FACTOR RIMM"/>
    <property type="match status" value="1"/>
</dbReference>
<dbReference type="InterPro" id="IPR009000">
    <property type="entry name" value="Transl_B-barrel_sf"/>
</dbReference>
<sequence length="168" mass="18574">MLEQKLIKLGHISGVFGIKGWVKVFSYTEVKENILNYSPWLLQKGHECKTFELIDGAVQGKAIVAKLRDVNDRDQAFALIGFDIFITSEQLPKAATGEYYWSELVGLNVQTVTGVALGVVDFIMQTGANDVLIVQGDKERAIPFLQPQVIVSVDVAGGFIVVDWDPDF</sequence>
<dbReference type="InterPro" id="IPR056792">
    <property type="entry name" value="PRC_RimM"/>
</dbReference>
<dbReference type="InterPro" id="IPR011961">
    <property type="entry name" value="RimM"/>
</dbReference>
<dbReference type="GO" id="GO:0005840">
    <property type="term" value="C:ribosome"/>
    <property type="evidence" value="ECO:0007669"/>
    <property type="project" value="InterPro"/>
</dbReference>
<dbReference type="NCBIfam" id="TIGR02273">
    <property type="entry name" value="16S_RimM"/>
    <property type="match status" value="1"/>
</dbReference>
<dbReference type="InterPro" id="IPR002676">
    <property type="entry name" value="RimM_N"/>
</dbReference>
<gene>
    <name evidence="5" type="primary">rimM</name>
    <name evidence="8" type="ORF">VZ94_09570</name>
</gene>
<dbReference type="SUPFAM" id="SSF50447">
    <property type="entry name" value="Translation proteins"/>
    <property type="match status" value="1"/>
</dbReference>
<evidence type="ECO:0000256" key="3">
    <source>
        <dbReference type="ARBA" id="ARBA00022552"/>
    </source>
</evidence>
<dbReference type="Pfam" id="PF24986">
    <property type="entry name" value="PRC_RimM"/>
    <property type="match status" value="1"/>
</dbReference>
<dbReference type="GO" id="GO:0005737">
    <property type="term" value="C:cytoplasm"/>
    <property type="evidence" value="ECO:0007669"/>
    <property type="project" value="UniProtKB-SubCell"/>
</dbReference>
<dbReference type="RefSeq" id="WP_045779058.1">
    <property type="nucleotide sequence ID" value="NZ_LAJX01000094.1"/>
</dbReference>
<dbReference type="HAMAP" id="MF_00014">
    <property type="entry name" value="Ribosome_mat_RimM"/>
    <property type="match status" value="1"/>
</dbReference>
<name>A0A0F3IJK2_9GAMM</name>
<dbReference type="Gene3D" id="2.40.30.60">
    <property type="entry name" value="RimM"/>
    <property type="match status" value="1"/>
</dbReference>